<feature type="compositionally biased region" description="Basic and acidic residues" evidence="1">
    <location>
        <begin position="22"/>
        <end position="38"/>
    </location>
</feature>
<dbReference type="AlphaFoldDB" id="A0A147B9H9"/>
<accession>A0A147B9H9</accession>
<proteinExistence type="predicted"/>
<feature type="non-terminal residue" evidence="2">
    <location>
        <position position="1"/>
    </location>
</feature>
<name>A0A147B9H9_9ACAR</name>
<evidence type="ECO:0000313" key="2">
    <source>
        <dbReference type="EMBL" id="JAR87427.1"/>
    </source>
</evidence>
<protein>
    <submittedName>
        <fullName evidence="2">Uncharacterized protein</fullName>
    </submittedName>
</protein>
<feature type="region of interest" description="Disordered" evidence="1">
    <location>
        <begin position="1"/>
        <end position="46"/>
    </location>
</feature>
<reference evidence="2" key="1">
    <citation type="submission" date="2016-03" db="EMBL/GenBank/DDBJ databases">
        <title>Gut transcriptome analysis on engorged females of Ornithodoros mimon (Acari: Argasidae) and phylogenetic inferences of soft ticks.</title>
        <authorList>
            <person name="Landulfo G.A."/>
            <person name="Giovanni D."/>
            <person name="Carvalho E."/>
            <person name="Junqueira-de-Azevedo I."/>
            <person name="Patane J."/>
            <person name="Mendoca R."/>
            <person name="Barros-Battesti D."/>
        </authorList>
    </citation>
    <scope>NUCLEOTIDE SEQUENCE</scope>
    <source>
        <strain evidence="2">Females</strain>
        <tissue evidence="2">Gut</tissue>
    </source>
</reference>
<feature type="compositionally biased region" description="Basic residues" evidence="1">
    <location>
        <begin position="12"/>
        <end position="21"/>
    </location>
</feature>
<sequence length="149" mass="16635">QASLLQEARPSHQGRRSRPHPGRTDSRRTGRLLSDTRRGPAVHQGLRAQQVHPVKLQLFVAGTADPDVAVALAHDSASPLSFRVHSASLHSFRMEVPQSRRELRGRSQDAGQVGFAVFREEIQAVKVLTARDGRLVRGIDDNDEYSFRR</sequence>
<dbReference type="EMBL" id="GEIB01000458">
    <property type="protein sequence ID" value="JAR87427.1"/>
    <property type="molecule type" value="Transcribed_RNA"/>
</dbReference>
<organism evidence="2">
    <name type="scientific">Alectorobius mimon</name>
    <dbReference type="NCBI Taxonomy" id="360319"/>
    <lineage>
        <taxon>Eukaryota</taxon>
        <taxon>Metazoa</taxon>
        <taxon>Ecdysozoa</taxon>
        <taxon>Arthropoda</taxon>
        <taxon>Chelicerata</taxon>
        <taxon>Arachnida</taxon>
        <taxon>Acari</taxon>
        <taxon>Parasitiformes</taxon>
        <taxon>Ixodida</taxon>
        <taxon>Ixodoidea</taxon>
        <taxon>Argasidae</taxon>
        <taxon>Ornithodorinae</taxon>
        <taxon>Alectorobius</taxon>
    </lineage>
</organism>
<evidence type="ECO:0000256" key="1">
    <source>
        <dbReference type="SAM" id="MobiDB-lite"/>
    </source>
</evidence>